<accession>A0ACD3AWQ4</accession>
<keyword evidence="2" id="KW-1185">Reference proteome</keyword>
<proteinExistence type="predicted"/>
<organism evidence="1 2">
    <name type="scientific">Pluteus cervinus</name>
    <dbReference type="NCBI Taxonomy" id="181527"/>
    <lineage>
        <taxon>Eukaryota</taxon>
        <taxon>Fungi</taxon>
        <taxon>Dikarya</taxon>
        <taxon>Basidiomycota</taxon>
        <taxon>Agaricomycotina</taxon>
        <taxon>Agaricomycetes</taxon>
        <taxon>Agaricomycetidae</taxon>
        <taxon>Agaricales</taxon>
        <taxon>Pluteineae</taxon>
        <taxon>Pluteaceae</taxon>
        <taxon>Pluteus</taxon>
    </lineage>
</organism>
<dbReference type="Proteomes" id="UP000308600">
    <property type="component" value="Unassembled WGS sequence"/>
</dbReference>
<reference evidence="1 2" key="1">
    <citation type="journal article" date="2019" name="Nat. Ecol. Evol.">
        <title>Megaphylogeny resolves global patterns of mushroom evolution.</title>
        <authorList>
            <person name="Varga T."/>
            <person name="Krizsan K."/>
            <person name="Foldi C."/>
            <person name="Dima B."/>
            <person name="Sanchez-Garcia M."/>
            <person name="Sanchez-Ramirez S."/>
            <person name="Szollosi G.J."/>
            <person name="Szarkandi J.G."/>
            <person name="Papp V."/>
            <person name="Albert L."/>
            <person name="Andreopoulos W."/>
            <person name="Angelini C."/>
            <person name="Antonin V."/>
            <person name="Barry K.W."/>
            <person name="Bougher N.L."/>
            <person name="Buchanan P."/>
            <person name="Buyck B."/>
            <person name="Bense V."/>
            <person name="Catcheside P."/>
            <person name="Chovatia M."/>
            <person name="Cooper J."/>
            <person name="Damon W."/>
            <person name="Desjardin D."/>
            <person name="Finy P."/>
            <person name="Geml J."/>
            <person name="Haridas S."/>
            <person name="Hughes K."/>
            <person name="Justo A."/>
            <person name="Karasinski D."/>
            <person name="Kautmanova I."/>
            <person name="Kiss B."/>
            <person name="Kocsube S."/>
            <person name="Kotiranta H."/>
            <person name="LaButti K.M."/>
            <person name="Lechner B.E."/>
            <person name="Liimatainen K."/>
            <person name="Lipzen A."/>
            <person name="Lukacs Z."/>
            <person name="Mihaltcheva S."/>
            <person name="Morgado L.N."/>
            <person name="Niskanen T."/>
            <person name="Noordeloos M.E."/>
            <person name="Ohm R.A."/>
            <person name="Ortiz-Santana B."/>
            <person name="Ovrebo C."/>
            <person name="Racz N."/>
            <person name="Riley R."/>
            <person name="Savchenko A."/>
            <person name="Shiryaev A."/>
            <person name="Soop K."/>
            <person name="Spirin V."/>
            <person name="Szebenyi C."/>
            <person name="Tomsovsky M."/>
            <person name="Tulloss R.E."/>
            <person name="Uehling J."/>
            <person name="Grigoriev I.V."/>
            <person name="Vagvolgyi C."/>
            <person name="Papp T."/>
            <person name="Martin F.M."/>
            <person name="Miettinen O."/>
            <person name="Hibbett D.S."/>
            <person name="Nagy L.G."/>
        </authorList>
    </citation>
    <scope>NUCLEOTIDE SEQUENCE [LARGE SCALE GENOMIC DNA]</scope>
    <source>
        <strain evidence="1 2">NL-1719</strain>
    </source>
</reference>
<sequence>MSCLPTFDCFDEITDTKDIFPVFTTFALFSIDPVATVKDAGVDDVEVLKVARKMKPKRYLGYVDTDWFCDLDSRYTNCDLCLLSHGLPERNAAEGIEPDMCIALAPASNPSGRASFKTSRPLPFDNCYFHSHVPIVEVKVKTKFRRFVKATMMSGGQRLLGRHLMGQDESRRKKLKQGYMSQNASTDERTPQPPNGSEGLNEVDQGIEANPDDTSNESDYDSDMDSDEESTIEQYFTRPSDARIYDRVVISNISYKLSQVKDFDDPQEFFEERDYLQQLIRDAKARQVEVEDSTPSHATMGKKPKRRIGNLIRQLQAWLI</sequence>
<dbReference type="EMBL" id="ML208317">
    <property type="protein sequence ID" value="TFK70206.1"/>
    <property type="molecule type" value="Genomic_DNA"/>
</dbReference>
<evidence type="ECO:0000313" key="2">
    <source>
        <dbReference type="Proteomes" id="UP000308600"/>
    </source>
</evidence>
<evidence type="ECO:0000313" key="1">
    <source>
        <dbReference type="EMBL" id="TFK70206.1"/>
    </source>
</evidence>
<protein>
    <submittedName>
        <fullName evidence="1">Uncharacterized protein</fullName>
    </submittedName>
</protein>
<gene>
    <name evidence="1" type="ORF">BDN72DRAFT_941826</name>
</gene>
<name>A0ACD3AWQ4_9AGAR</name>